<feature type="domain" description="C2H2-type" evidence="1">
    <location>
        <begin position="11"/>
        <end position="37"/>
    </location>
</feature>
<dbReference type="Proteomes" id="UP001055115">
    <property type="component" value="Unassembled WGS sequence"/>
</dbReference>
<dbReference type="GeneID" id="73333362"/>
<evidence type="ECO:0000313" key="3">
    <source>
        <dbReference type="Proteomes" id="UP001055115"/>
    </source>
</evidence>
<dbReference type="EMBL" id="BQXU01000066">
    <property type="protein sequence ID" value="GKT52379.1"/>
    <property type="molecule type" value="Genomic_DNA"/>
</dbReference>
<dbReference type="SMART" id="SM00355">
    <property type="entry name" value="ZnF_C2H2"/>
    <property type="match status" value="1"/>
</dbReference>
<comment type="caution">
    <text evidence="2">The sequence shown here is derived from an EMBL/GenBank/DDBJ whole genome shotgun (WGS) entry which is preliminary data.</text>
</comment>
<reference evidence="2 3" key="1">
    <citation type="submission" date="2022-03" db="EMBL/GenBank/DDBJ databases">
        <title>Genome data of Colletotrichum spp.</title>
        <authorList>
            <person name="Utami Y.D."/>
            <person name="Hiruma K."/>
        </authorList>
    </citation>
    <scope>NUCLEOTIDE SEQUENCE [LARGE SCALE GENOMIC DNA]</scope>
    <source>
        <strain evidence="2 3">MAFF 239500</strain>
    </source>
</reference>
<evidence type="ECO:0000259" key="1">
    <source>
        <dbReference type="SMART" id="SM00355"/>
    </source>
</evidence>
<organism evidence="2 3">
    <name type="scientific">Colletotrichum spaethianum</name>
    <dbReference type="NCBI Taxonomy" id="700344"/>
    <lineage>
        <taxon>Eukaryota</taxon>
        <taxon>Fungi</taxon>
        <taxon>Dikarya</taxon>
        <taxon>Ascomycota</taxon>
        <taxon>Pezizomycotina</taxon>
        <taxon>Sordariomycetes</taxon>
        <taxon>Hypocreomycetidae</taxon>
        <taxon>Glomerellales</taxon>
        <taxon>Glomerellaceae</taxon>
        <taxon>Colletotrichum</taxon>
        <taxon>Colletotrichum spaethianum species complex</taxon>
    </lineage>
</organism>
<accession>A0AA37UL87</accession>
<dbReference type="RefSeq" id="XP_049134729.1">
    <property type="nucleotide sequence ID" value="XM_049278772.1"/>
</dbReference>
<name>A0AA37UL87_9PEZI</name>
<gene>
    <name evidence="2" type="ORF">ColSpa_12560</name>
</gene>
<dbReference type="Gene3D" id="3.30.160.60">
    <property type="entry name" value="Classic Zinc Finger"/>
    <property type="match status" value="1"/>
</dbReference>
<dbReference type="AlphaFoldDB" id="A0AA37UL87"/>
<protein>
    <recommendedName>
        <fullName evidence="1">C2H2-type domain-containing protein</fullName>
    </recommendedName>
</protein>
<proteinExistence type="predicted"/>
<sequence length="113" mass="12195">MSPKRSSGNKYVCKEPGCNSKPFARKDGLKRHIREVHGTAPAVYVPMPCKKQIKSRKNDKSNIERHLLTCIICKATELDIASMLNEAFSASVASGASDFVGGSLPEEATPGGF</sequence>
<evidence type="ECO:0000313" key="2">
    <source>
        <dbReference type="EMBL" id="GKT52379.1"/>
    </source>
</evidence>
<keyword evidence="3" id="KW-1185">Reference proteome</keyword>
<dbReference type="InterPro" id="IPR013087">
    <property type="entry name" value="Znf_C2H2_type"/>
</dbReference>